<dbReference type="AlphaFoldDB" id="A0A6C0JG49"/>
<dbReference type="EMBL" id="MN740404">
    <property type="protein sequence ID" value="QHU04775.1"/>
    <property type="molecule type" value="Genomic_DNA"/>
</dbReference>
<sequence>MADFYENLLNSITDLFKNKIEEGKKLFMQSKVVSTFLPFLFAWLSWFIKKTESVKTTIKQFYNTNRVFKAFVDKLVYCGKSASSLFLQYRIEPFQTNWICVSVLLKKNPIVFLSDEFEYLETYDFIREQANTRSVETYVDGFVDSYNTINSILHSSPNMGEGMVTMKIGDQYINHIYPCEEEGEISVEFPLVSCNFYFLSVKYTHPLMDDVIYIDIDKNYFYNGNKILSPLFIKKYLDHQRFNYHFDMDYVVEIIDNDVETFSLTSNQYILLGESRYSIVTKKRV</sequence>
<accession>A0A6C0JG49</accession>
<proteinExistence type="predicted"/>
<evidence type="ECO:0000256" key="1">
    <source>
        <dbReference type="SAM" id="Phobius"/>
    </source>
</evidence>
<reference evidence="2" key="1">
    <citation type="journal article" date="2020" name="Nature">
        <title>Giant virus diversity and host interactions through global metagenomics.</title>
        <authorList>
            <person name="Schulz F."/>
            <person name="Roux S."/>
            <person name="Paez-Espino D."/>
            <person name="Jungbluth S."/>
            <person name="Walsh D.A."/>
            <person name="Denef V.J."/>
            <person name="McMahon K.D."/>
            <person name="Konstantinidis K.T."/>
            <person name="Eloe-Fadrosh E.A."/>
            <person name="Kyrpides N.C."/>
            <person name="Woyke T."/>
        </authorList>
    </citation>
    <scope>NUCLEOTIDE SEQUENCE</scope>
    <source>
        <strain evidence="2">GVMAG-M-3300027708-5</strain>
    </source>
</reference>
<evidence type="ECO:0000313" key="2">
    <source>
        <dbReference type="EMBL" id="QHU04775.1"/>
    </source>
</evidence>
<keyword evidence="1" id="KW-0472">Membrane</keyword>
<keyword evidence="1" id="KW-1133">Transmembrane helix</keyword>
<organism evidence="2">
    <name type="scientific">viral metagenome</name>
    <dbReference type="NCBI Taxonomy" id="1070528"/>
    <lineage>
        <taxon>unclassified sequences</taxon>
        <taxon>metagenomes</taxon>
        <taxon>organismal metagenomes</taxon>
    </lineage>
</organism>
<feature type="transmembrane region" description="Helical" evidence="1">
    <location>
        <begin position="26"/>
        <end position="48"/>
    </location>
</feature>
<name>A0A6C0JG49_9ZZZZ</name>
<keyword evidence="1" id="KW-0812">Transmembrane</keyword>
<protein>
    <submittedName>
        <fullName evidence="2">Uncharacterized protein</fullName>
    </submittedName>
</protein>